<comment type="similarity">
    <text evidence="6">Belongs to the RMD5/GID2 family.</text>
</comment>
<dbReference type="InterPro" id="IPR044063">
    <property type="entry name" value="ZF_RING_GID"/>
</dbReference>
<dbReference type="SMART" id="SM00668">
    <property type="entry name" value="CTLH"/>
    <property type="match status" value="1"/>
</dbReference>
<proteinExistence type="inferred from homology"/>
<comment type="subcellular location">
    <subcellularLocation>
        <location evidence="1">Cytoplasm</location>
    </subcellularLocation>
</comment>
<evidence type="ECO:0000256" key="8">
    <source>
        <dbReference type="ARBA" id="ARBA00080744"/>
    </source>
</evidence>
<evidence type="ECO:0000259" key="13">
    <source>
        <dbReference type="PROSITE" id="PS51867"/>
    </source>
</evidence>
<dbReference type="GO" id="GO:0005634">
    <property type="term" value="C:nucleus"/>
    <property type="evidence" value="ECO:0007669"/>
    <property type="project" value="TreeGrafter"/>
</dbReference>
<dbReference type="InterPro" id="IPR045098">
    <property type="entry name" value="Fyv10_fam"/>
</dbReference>
<name>A0A0C9MTY5_9FUNG</name>
<dbReference type="InterPro" id="IPR013083">
    <property type="entry name" value="Znf_RING/FYVE/PHD"/>
</dbReference>
<keyword evidence="4 9" id="KW-0863">Zinc-finger</keyword>
<dbReference type="GO" id="GO:0005737">
    <property type="term" value="C:cytoplasm"/>
    <property type="evidence" value="ECO:0007669"/>
    <property type="project" value="UniProtKB-SubCell"/>
</dbReference>
<dbReference type="CDD" id="cd16652">
    <property type="entry name" value="dRING_Rmd5p-like"/>
    <property type="match status" value="1"/>
</dbReference>
<evidence type="ECO:0000256" key="4">
    <source>
        <dbReference type="ARBA" id="ARBA00022771"/>
    </source>
</evidence>
<dbReference type="PANTHER" id="PTHR12170:SF3">
    <property type="entry name" value="GH10162P"/>
    <property type="match status" value="1"/>
</dbReference>
<protein>
    <recommendedName>
        <fullName evidence="8">GID complex catalytic subunit 2</fullName>
    </recommendedName>
    <alternativeName>
        <fullName evidence="7">Glucose-induced degradation protein 2</fullName>
    </alternativeName>
</protein>
<dbReference type="GO" id="GO:0008270">
    <property type="term" value="F:zinc ion binding"/>
    <property type="evidence" value="ECO:0007669"/>
    <property type="project" value="UniProtKB-KW"/>
</dbReference>
<evidence type="ECO:0000256" key="10">
    <source>
        <dbReference type="PROSITE-ProRule" id="PRU01215"/>
    </source>
</evidence>
<organism evidence="14">
    <name type="scientific">Mucor ambiguus</name>
    <dbReference type="NCBI Taxonomy" id="91626"/>
    <lineage>
        <taxon>Eukaryota</taxon>
        <taxon>Fungi</taxon>
        <taxon>Fungi incertae sedis</taxon>
        <taxon>Mucoromycota</taxon>
        <taxon>Mucoromycotina</taxon>
        <taxon>Mucoromycetes</taxon>
        <taxon>Mucorales</taxon>
        <taxon>Mucorineae</taxon>
        <taxon>Mucoraceae</taxon>
        <taxon>Mucor</taxon>
    </lineage>
</organism>
<dbReference type="GO" id="GO:0061630">
    <property type="term" value="F:ubiquitin protein ligase activity"/>
    <property type="evidence" value="ECO:0007669"/>
    <property type="project" value="InterPro"/>
</dbReference>
<dbReference type="Pfam" id="PF10607">
    <property type="entry name" value="CTLH"/>
    <property type="match status" value="1"/>
</dbReference>
<dbReference type="InterPro" id="IPR006595">
    <property type="entry name" value="CTLH_C"/>
</dbReference>
<keyword evidence="3" id="KW-0479">Metal-binding</keyword>
<dbReference type="GO" id="GO:0043161">
    <property type="term" value="P:proteasome-mediated ubiquitin-dependent protein catabolic process"/>
    <property type="evidence" value="ECO:0007669"/>
    <property type="project" value="InterPro"/>
</dbReference>
<evidence type="ECO:0000256" key="5">
    <source>
        <dbReference type="ARBA" id="ARBA00022833"/>
    </source>
</evidence>
<dbReference type="STRING" id="91626.A0A0C9MTY5"/>
<feature type="domain" description="RING-type" evidence="11">
    <location>
        <begin position="328"/>
        <end position="373"/>
    </location>
</feature>
<dbReference type="InterPro" id="IPR013144">
    <property type="entry name" value="CRA_dom"/>
</dbReference>
<accession>A0A0C9MTY5</accession>
<dbReference type="FunFam" id="3.30.40.10:FF:000143">
    <property type="entry name" value="Regulator of gluconeogenesis Rmd5"/>
    <property type="match status" value="1"/>
</dbReference>
<dbReference type="SMART" id="SM00184">
    <property type="entry name" value="RING"/>
    <property type="match status" value="1"/>
</dbReference>
<evidence type="ECO:0000259" key="12">
    <source>
        <dbReference type="PROSITE" id="PS50897"/>
    </source>
</evidence>
<dbReference type="Pfam" id="PF13445">
    <property type="entry name" value="zf-RING_UBOX"/>
    <property type="match status" value="1"/>
</dbReference>
<dbReference type="PROSITE" id="PS50897">
    <property type="entry name" value="CTLH"/>
    <property type="match status" value="1"/>
</dbReference>
<dbReference type="Proteomes" id="UP000053815">
    <property type="component" value="Unassembled WGS sequence"/>
</dbReference>
<gene>
    <name evidence="14" type="ORF">MAM1_0139c06367</name>
</gene>
<dbReference type="PROSITE" id="PS50089">
    <property type="entry name" value="ZF_RING_2"/>
    <property type="match status" value="1"/>
</dbReference>
<keyword evidence="2" id="KW-0963">Cytoplasm</keyword>
<dbReference type="PROSITE" id="PS51867">
    <property type="entry name" value="ZF_RING_GID"/>
    <property type="match status" value="1"/>
</dbReference>
<evidence type="ECO:0000259" key="11">
    <source>
        <dbReference type="PROSITE" id="PS50089"/>
    </source>
</evidence>
<feature type="zinc finger region" description="RING-Gid-type" evidence="10">
    <location>
        <begin position="328"/>
        <end position="373"/>
    </location>
</feature>
<evidence type="ECO:0000256" key="1">
    <source>
        <dbReference type="ARBA" id="ARBA00004496"/>
    </source>
</evidence>
<dbReference type="InterPro" id="IPR001841">
    <property type="entry name" value="Znf_RING"/>
</dbReference>
<evidence type="ECO:0000256" key="3">
    <source>
        <dbReference type="ARBA" id="ARBA00022723"/>
    </source>
</evidence>
<dbReference type="InterPro" id="IPR037683">
    <property type="entry name" value="Rmd5_dRing"/>
</dbReference>
<keyword evidence="5" id="KW-0862">Zinc</keyword>
<dbReference type="AlphaFoldDB" id="A0A0C9MTY5"/>
<sequence>MDTIQKSCQDMQKKQSVMQGTILEKLASFKEILERQKQLLATADNSNSEQSIVEIQDAAKALQFQKPQKEFETCLKKLNKDLERKFKQDISVIYHPEAFVGKEDLIFRALALHFIRQGKFELCDEFMDEAQVPIDDELRSTVEHLKAEFEQMYLVLNQLDKENDLTSAIKWTEEHHEGLRKLGSSLEFNLHRMRFIQLLLAGDALEAINYGRKHFHHFGEKNYPEIKRLMTAPLYINDISTSRYADLCAPSNWSEIKQEFQRDFCSLLKMSSESPLYTSVYVGTTALPVIMKLFIIMASKRAEWSAQDELPVEIPLDEELRYHSVFACPVSKEQATDENPPMMMPCGHVICKESLMRLSRNSRAAARFKCPYCPSESSIDQAVQVYF</sequence>
<keyword evidence="15" id="KW-1185">Reference proteome</keyword>
<evidence type="ECO:0000256" key="9">
    <source>
        <dbReference type="PROSITE-ProRule" id="PRU00175"/>
    </source>
</evidence>
<feature type="domain" description="RING-Gid-type" evidence="13">
    <location>
        <begin position="328"/>
        <end position="373"/>
    </location>
</feature>
<dbReference type="OrthoDB" id="1933281at2759"/>
<feature type="domain" description="CTLH" evidence="12">
    <location>
        <begin position="148"/>
        <end position="206"/>
    </location>
</feature>
<dbReference type="EMBL" id="DF836428">
    <property type="protein sequence ID" value="GAN06877.1"/>
    <property type="molecule type" value="Genomic_DNA"/>
</dbReference>
<evidence type="ECO:0000256" key="2">
    <source>
        <dbReference type="ARBA" id="ARBA00022490"/>
    </source>
</evidence>
<dbReference type="SUPFAM" id="SSF57850">
    <property type="entry name" value="RING/U-box"/>
    <property type="match status" value="1"/>
</dbReference>
<evidence type="ECO:0000256" key="7">
    <source>
        <dbReference type="ARBA" id="ARBA00075398"/>
    </source>
</evidence>
<dbReference type="PANTHER" id="PTHR12170">
    <property type="entry name" value="MACROPHAGE ERYTHROBLAST ATTACHER-RELATED"/>
    <property type="match status" value="1"/>
</dbReference>
<evidence type="ECO:0000256" key="6">
    <source>
        <dbReference type="ARBA" id="ARBA00061136"/>
    </source>
</evidence>
<dbReference type="SMART" id="SM00757">
    <property type="entry name" value="CRA"/>
    <property type="match status" value="1"/>
</dbReference>
<dbReference type="Gene3D" id="3.30.40.10">
    <property type="entry name" value="Zinc/RING finger domain, C3HC4 (zinc finger)"/>
    <property type="match status" value="1"/>
</dbReference>
<evidence type="ECO:0000313" key="15">
    <source>
        <dbReference type="Proteomes" id="UP000053815"/>
    </source>
</evidence>
<dbReference type="InterPro" id="IPR024964">
    <property type="entry name" value="CTLH/CRA"/>
</dbReference>
<reference evidence="14" key="1">
    <citation type="submission" date="2014-09" db="EMBL/GenBank/DDBJ databases">
        <title>Draft genome sequence of an oleaginous Mucoromycotina fungus Mucor ambiguus NBRC6742.</title>
        <authorList>
            <person name="Takeda I."/>
            <person name="Yamane N."/>
            <person name="Morita T."/>
            <person name="Tamano K."/>
            <person name="Machida M."/>
            <person name="Baker S."/>
            <person name="Koike H."/>
        </authorList>
    </citation>
    <scope>NUCLEOTIDE SEQUENCE</scope>
    <source>
        <strain evidence="14">NBRC 6742</strain>
    </source>
</reference>
<dbReference type="GO" id="GO:0034657">
    <property type="term" value="C:GID complex"/>
    <property type="evidence" value="ECO:0007669"/>
    <property type="project" value="TreeGrafter"/>
</dbReference>
<dbReference type="InterPro" id="IPR027370">
    <property type="entry name" value="Znf-RING_euk"/>
</dbReference>
<evidence type="ECO:0000313" key="14">
    <source>
        <dbReference type="EMBL" id="GAN06877.1"/>
    </source>
</evidence>